<keyword evidence="2 3" id="KW-0175">Coiled coil</keyword>
<protein>
    <recommendedName>
        <fullName evidence="4">IF rod domain-containing protein</fullName>
    </recommendedName>
</protein>
<evidence type="ECO:0000256" key="1">
    <source>
        <dbReference type="ARBA" id="ARBA00022754"/>
    </source>
</evidence>
<feature type="domain" description="IF rod" evidence="4">
    <location>
        <begin position="1"/>
        <end position="97"/>
    </location>
</feature>
<dbReference type="PANTHER" id="PTHR45721:SF5">
    <property type="entry name" value="PRELAMIN-A_C"/>
    <property type="match status" value="1"/>
</dbReference>
<gene>
    <name evidence="5" type="ORF">M9458_032147</name>
</gene>
<evidence type="ECO:0000256" key="3">
    <source>
        <dbReference type="SAM" id="Coils"/>
    </source>
</evidence>
<feature type="non-terminal residue" evidence="5">
    <location>
        <position position="1"/>
    </location>
</feature>
<evidence type="ECO:0000313" key="6">
    <source>
        <dbReference type="Proteomes" id="UP001529510"/>
    </source>
</evidence>
<organism evidence="5 6">
    <name type="scientific">Cirrhinus mrigala</name>
    <name type="common">Mrigala</name>
    <dbReference type="NCBI Taxonomy" id="683832"/>
    <lineage>
        <taxon>Eukaryota</taxon>
        <taxon>Metazoa</taxon>
        <taxon>Chordata</taxon>
        <taxon>Craniata</taxon>
        <taxon>Vertebrata</taxon>
        <taxon>Euteleostomi</taxon>
        <taxon>Actinopterygii</taxon>
        <taxon>Neopterygii</taxon>
        <taxon>Teleostei</taxon>
        <taxon>Ostariophysi</taxon>
        <taxon>Cypriniformes</taxon>
        <taxon>Cyprinidae</taxon>
        <taxon>Labeoninae</taxon>
        <taxon>Labeonini</taxon>
        <taxon>Cirrhinus</taxon>
    </lineage>
</organism>
<name>A0ABD0PDX2_CIRMR</name>
<dbReference type="GO" id="GO:0005882">
    <property type="term" value="C:intermediate filament"/>
    <property type="evidence" value="ECO:0007669"/>
    <property type="project" value="UniProtKB-KW"/>
</dbReference>
<dbReference type="EMBL" id="JAMKFB020000016">
    <property type="protein sequence ID" value="KAL0171836.1"/>
    <property type="molecule type" value="Genomic_DNA"/>
</dbReference>
<feature type="non-terminal residue" evidence="5">
    <location>
        <position position="97"/>
    </location>
</feature>
<dbReference type="InterPro" id="IPR039008">
    <property type="entry name" value="IF_rod_dom"/>
</dbReference>
<dbReference type="AlphaFoldDB" id="A0ABD0PDX2"/>
<comment type="caution">
    <text evidence="5">The sequence shown here is derived from an EMBL/GenBank/DDBJ whole genome shotgun (WGS) entry which is preliminary data.</text>
</comment>
<dbReference type="PANTHER" id="PTHR45721">
    <property type="entry name" value="LAMIN DM0-RELATED"/>
    <property type="match status" value="1"/>
</dbReference>
<sequence>GGLNDAKKQLQDEMLRRVDAENRIQTLKEELEFQKNIYTEELRESKRRHESRVVEIDSGRQQEYESKLAEALIELRNQHEEQLRIYKDEIEKTYNSK</sequence>
<feature type="coiled-coil region" evidence="3">
    <location>
        <begin position="3"/>
        <end position="96"/>
    </location>
</feature>
<keyword evidence="1" id="KW-0403">Intermediate filament</keyword>
<proteinExistence type="predicted"/>
<dbReference type="PROSITE" id="PS51842">
    <property type="entry name" value="IF_ROD_2"/>
    <property type="match status" value="1"/>
</dbReference>
<accession>A0ABD0PDX2</accession>
<dbReference type="Gene3D" id="1.20.5.1160">
    <property type="entry name" value="Vasodilator-stimulated phosphoprotein"/>
    <property type="match status" value="1"/>
</dbReference>
<dbReference type="Proteomes" id="UP001529510">
    <property type="component" value="Unassembled WGS sequence"/>
</dbReference>
<evidence type="ECO:0000313" key="5">
    <source>
        <dbReference type="EMBL" id="KAL0171836.1"/>
    </source>
</evidence>
<keyword evidence="6" id="KW-1185">Reference proteome</keyword>
<reference evidence="5 6" key="1">
    <citation type="submission" date="2024-05" db="EMBL/GenBank/DDBJ databases">
        <title>Genome sequencing and assembly of Indian major carp, Cirrhinus mrigala (Hamilton, 1822).</title>
        <authorList>
            <person name="Mohindra V."/>
            <person name="Chowdhury L.M."/>
            <person name="Lal K."/>
            <person name="Jena J.K."/>
        </authorList>
    </citation>
    <scope>NUCLEOTIDE SEQUENCE [LARGE SCALE GENOMIC DNA]</scope>
    <source>
        <strain evidence="5">CM1030</strain>
        <tissue evidence="5">Blood</tissue>
    </source>
</reference>
<evidence type="ECO:0000256" key="2">
    <source>
        <dbReference type="ARBA" id="ARBA00023054"/>
    </source>
</evidence>
<evidence type="ECO:0000259" key="4">
    <source>
        <dbReference type="PROSITE" id="PS51842"/>
    </source>
</evidence>
<dbReference type="Pfam" id="PF00038">
    <property type="entry name" value="Filament"/>
    <property type="match status" value="1"/>
</dbReference>